<dbReference type="EMBL" id="LGTQ01000009">
    <property type="protein sequence ID" value="KPM47899.1"/>
    <property type="molecule type" value="Genomic_DNA"/>
</dbReference>
<evidence type="ECO:0000313" key="3">
    <source>
        <dbReference type="EMBL" id="KPM47899.1"/>
    </source>
</evidence>
<evidence type="ECO:0000256" key="2">
    <source>
        <dbReference type="SAM" id="SignalP"/>
    </source>
</evidence>
<name>A0A0P7BBN0_9BACT</name>
<keyword evidence="4" id="KW-1185">Reference proteome</keyword>
<accession>A0A0P7BBN0</accession>
<protein>
    <submittedName>
        <fullName evidence="3">Uncharacterized protein</fullName>
    </submittedName>
</protein>
<keyword evidence="2" id="KW-0732">Signal</keyword>
<comment type="caution">
    <text evidence="3">The sequence shown here is derived from an EMBL/GenBank/DDBJ whole genome shotgun (WGS) entry which is preliminary data.</text>
</comment>
<organism evidence="3 4">
    <name type="scientific">Jiulongibacter sediminis</name>
    <dbReference type="NCBI Taxonomy" id="1605367"/>
    <lineage>
        <taxon>Bacteria</taxon>
        <taxon>Pseudomonadati</taxon>
        <taxon>Bacteroidota</taxon>
        <taxon>Cytophagia</taxon>
        <taxon>Cytophagales</taxon>
        <taxon>Leadbetterellaceae</taxon>
        <taxon>Jiulongibacter</taxon>
    </lineage>
</organism>
<dbReference type="Proteomes" id="UP000050454">
    <property type="component" value="Unassembled WGS sequence"/>
</dbReference>
<sequence>MNKLFKIVSKALSAVIITGGGAFAQEIEESMNPLRNSRNYKAKATVRQEWKGNPYGSEITKEVSKNYKRPNRKSKSLVVALTTSPASKRNYKRPYSQK</sequence>
<feature type="compositionally biased region" description="Basic residues" evidence="1">
    <location>
        <begin position="66"/>
        <end position="75"/>
    </location>
</feature>
<feature type="chain" id="PRO_5006135614" evidence="2">
    <location>
        <begin position="25"/>
        <end position="98"/>
    </location>
</feature>
<gene>
    <name evidence="3" type="ORF">AFM12_11740</name>
</gene>
<dbReference type="AlphaFoldDB" id="A0A0P7BBN0"/>
<evidence type="ECO:0000256" key="1">
    <source>
        <dbReference type="SAM" id="MobiDB-lite"/>
    </source>
</evidence>
<evidence type="ECO:0000313" key="4">
    <source>
        <dbReference type="Proteomes" id="UP000050454"/>
    </source>
</evidence>
<proteinExistence type="predicted"/>
<dbReference type="RefSeq" id="WP_055148424.1">
    <property type="nucleotide sequence ID" value="NZ_JXSZ01000009.1"/>
</dbReference>
<feature type="signal peptide" evidence="2">
    <location>
        <begin position="1"/>
        <end position="24"/>
    </location>
</feature>
<reference evidence="3 4" key="1">
    <citation type="submission" date="2015-07" db="EMBL/GenBank/DDBJ databases">
        <title>The draft genome sequence of Leadbetterella sp. JN14-9.</title>
        <authorList>
            <person name="Liu Y."/>
            <person name="Du J."/>
            <person name="Shao Z."/>
        </authorList>
    </citation>
    <scope>NUCLEOTIDE SEQUENCE [LARGE SCALE GENOMIC DNA]</scope>
    <source>
        <strain evidence="3 4">JN14-9</strain>
    </source>
</reference>
<feature type="region of interest" description="Disordered" evidence="1">
    <location>
        <begin position="55"/>
        <end position="98"/>
    </location>
</feature>